<protein>
    <submittedName>
        <fullName evidence="2">Uncharacterized protein</fullName>
    </submittedName>
</protein>
<proteinExistence type="predicted"/>
<feature type="region of interest" description="Disordered" evidence="1">
    <location>
        <begin position="1"/>
        <end position="38"/>
    </location>
</feature>
<organism evidence="2 3">
    <name type="scientific">Cephalotrichum gorgonifer</name>
    <dbReference type="NCBI Taxonomy" id="2041049"/>
    <lineage>
        <taxon>Eukaryota</taxon>
        <taxon>Fungi</taxon>
        <taxon>Dikarya</taxon>
        <taxon>Ascomycota</taxon>
        <taxon>Pezizomycotina</taxon>
        <taxon>Sordariomycetes</taxon>
        <taxon>Hypocreomycetidae</taxon>
        <taxon>Microascales</taxon>
        <taxon>Microascaceae</taxon>
        <taxon>Cephalotrichum</taxon>
    </lineage>
</organism>
<feature type="region of interest" description="Disordered" evidence="1">
    <location>
        <begin position="56"/>
        <end position="82"/>
    </location>
</feature>
<keyword evidence="3" id="KW-1185">Reference proteome</keyword>
<sequence length="611" mass="68244">MASINGTGNGVPAEDTDHAVSSPGPMMEDSTAEAEPDPDIYHTAEAELDPEVDHEFLNGINGHHNHDHDDDDDPHDVRGYDSSGYSDHTSTFPFPEAWYPNWMRGVDGYVFCQRLDCRRHPKYFAETATVHDQCFRTVKTVCGEKGIDFNEVKHRLWIAMSWRKPARATASTNLTVGAAAAGEVLRRVAEACGLQKLLSLPLELIIQIEVYSKHAHFWRTIKALAFVEAMLGMPRGPSLSVPLSEIQYWERGGLVLPYTSLPLLPIIRIAVDVHGIEKVERLPEMPTYDGQYSHSRVFIIEEASFFRDVSALIKEGRMRLRADHLRATVTLWNSPARIQFEARLASPNWNVLAHARSYAIELGKVDGISFLFIKGQVVSIHTHRGLESSASVTYDWYGEWAPDQVTWVYLPLSRSDRLLRFGAREYARSGRVFLVGTRMLGDVMFGRPGPGAPKRTMAVSSPTPLTLVYAEDKNDFKDIPVIGVIQKENPPAGTLNLGDVQWPQVAPRRTPAGRHHLRDAYFSSAPLSNVVSVTVFYFADTTRCRGIIFKYGNGGERSVGQCRVGVDRTERFDQPDGLYTQVAVEFPAEPDAQFGHIGQVEEAEEQEDPAA</sequence>
<evidence type="ECO:0000256" key="1">
    <source>
        <dbReference type="SAM" id="MobiDB-lite"/>
    </source>
</evidence>
<comment type="caution">
    <text evidence="2">The sequence shown here is derived from an EMBL/GenBank/DDBJ whole genome shotgun (WGS) entry which is preliminary data.</text>
</comment>
<evidence type="ECO:0000313" key="2">
    <source>
        <dbReference type="EMBL" id="SPO05544.1"/>
    </source>
</evidence>
<name>A0AAE8N4Q1_9PEZI</name>
<evidence type="ECO:0000313" key="3">
    <source>
        <dbReference type="Proteomes" id="UP001187682"/>
    </source>
</evidence>
<dbReference type="AlphaFoldDB" id="A0AAE8N4Q1"/>
<dbReference type="EMBL" id="ONZQ02000013">
    <property type="protein sequence ID" value="SPO05544.1"/>
    <property type="molecule type" value="Genomic_DNA"/>
</dbReference>
<gene>
    <name evidence="2" type="ORF">DNG_08231</name>
</gene>
<dbReference type="Proteomes" id="UP001187682">
    <property type="component" value="Unassembled WGS sequence"/>
</dbReference>
<reference evidence="2" key="1">
    <citation type="submission" date="2018-03" db="EMBL/GenBank/DDBJ databases">
        <authorList>
            <person name="Guldener U."/>
        </authorList>
    </citation>
    <scope>NUCLEOTIDE SEQUENCE</scope>
</reference>
<accession>A0AAE8N4Q1</accession>